<protein>
    <submittedName>
        <fullName evidence="2">Uncharacterized protein</fullName>
    </submittedName>
</protein>
<evidence type="ECO:0000256" key="1">
    <source>
        <dbReference type="SAM" id="MobiDB-lite"/>
    </source>
</evidence>
<gene>
    <name evidence="2" type="ORF">K2173_028570</name>
</gene>
<dbReference type="PANTHER" id="PTHR15410:SF2">
    <property type="entry name" value="HIRA-INTERACTING PROTEIN 3"/>
    <property type="match status" value="1"/>
</dbReference>
<reference evidence="2 3" key="1">
    <citation type="submission" date="2021-09" db="EMBL/GenBank/DDBJ databases">
        <title>Genomic insights and catalytic innovation underlie evolution of tropane alkaloids biosynthesis.</title>
        <authorList>
            <person name="Wang Y.-J."/>
            <person name="Tian T."/>
            <person name="Huang J.-P."/>
            <person name="Huang S.-X."/>
        </authorList>
    </citation>
    <scope>NUCLEOTIDE SEQUENCE [LARGE SCALE GENOMIC DNA]</scope>
    <source>
        <strain evidence="2">KIB-2018</strain>
        <tissue evidence="2">Leaf</tissue>
    </source>
</reference>
<feature type="region of interest" description="Disordered" evidence="1">
    <location>
        <begin position="173"/>
        <end position="222"/>
    </location>
</feature>
<dbReference type="InterPro" id="IPR037647">
    <property type="entry name" value="HIRIP3"/>
</dbReference>
<comment type="caution">
    <text evidence="2">The sequence shown here is derived from an EMBL/GenBank/DDBJ whole genome shotgun (WGS) entry which is preliminary data.</text>
</comment>
<organism evidence="2 3">
    <name type="scientific">Erythroxylum novogranatense</name>
    <dbReference type="NCBI Taxonomy" id="1862640"/>
    <lineage>
        <taxon>Eukaryota</taxon>
        <taxon>Viridiplantae</taxon>
        <taxon>Streptophyta</taxon>
        <taxon>Embryophyta</taxon>
        <taxon>Tracheophyta</taxon>
        <taxon>Spermatophyta</taxon>
        <taxon>Magnoliopsida</taxon>
        <taxon>eudicotyledons</taxon>
        <taxon>Gunneridae</taxon>
        <taxon>Pentapetalae</taxon>
        <taxon>rosids</taxon>
        <taxon>fabids</taxon>
        <taxon>Malpighiales</taxon>
        <taxon>Erythroxylaceae</taxon>
        <taxon>Erythroxylum</taxon>
    </lineage>
</organism>
<dbReference type="GO" id="GO:0005634">
    <property type="term" value="C:nucleus"/>
    <property type="evidence" value="ECO:0007669"/>
    <property type="project" value="TreeGrafter"/>
</dbReference>
<dbReference type="Proteomes" id="UP001159364">
    <property type="component" value="Linkage Group LG02"/>
</dbReference>
<sequence>MSCCVLHFKEQADSLAFEGVRRLIQKDLGLEQYALDVHKRYIKQCLFECLNGTSGDDTSKNSGEAGEKQVSSVRGKLAESPGGLESNNNVKDIYSEGQKVTKPKIEETEEVPSESSIEKALLKMACYIQANSESITLAGLLWLLEEDLKLDKYALDPFEKVISNQLYEVLKSSEASEPKNTTSKKVSHSKESKMFSDNSSESLDTEADSDVEDKGKRKRKLVSEKMLPNKFLRIEKDAKRKSRPLLRNGSSQKKLDLKAIVMQRTV</sequence>
<keyword evidence="3" id="KW-1185">Reference proteome</keyword>
<name>A0AAV8U533_9ROSI</name>
<accession>A0AAV8U533</accession>
<proteinExistence type="predicted"/>
<feature type="compositionally biased region" description="Polar residues" evidence="1">
    <location>
        <begin position="173"/>
        <end position="184"/>
    </location>
</feature>
<dbReference type="PANTHER" id="PTHR15410">
    <property type="entry name" value="HIRA-INTERACTING PROTEIN 3"/>
    <property type="match status" value="1"/>
</dbReference>
<evidence type="ECO:0000313" key="3">
    <source>
        <dbReference type="Proteomes" id="UP001159364"/>
    </source>
</evidence>
<evidence type="ECO:0000313" key="2">
    <source>
        <dbReference type="EMBL" id="KAJ8773393.1"/>
    </source>
</evidence>
<dbReference type="EMBL" id="JAIWQS010000002">
    <property type="protein sequence ID" value="KAJ8773393.1"/>
    <property type="molecule type" value="Genomic_DNA"/>
</dbReference>
<dbReference type="AlphaFoldDB" id="A0AAV8U533"/>
<feature type="region of interest" description="Disordered" evidence="1">
    <location>
        <begin position="56"/>
        <end position="95"/>
    </location>
</feature>